<evidence type="ECO:0000256" key="1">
    <source>
        <dbReference type="ARBA" id="ARBA00004496"/>
    </source>
</evidence>
<comment type="function">
    <text evidence="12 13 14">The RecF protein is involved in DNA metabolism; it is required for DNA replication and normal SOS inducibility. RecF binds preferentially to single-stranded, linear DNA. It also seems to bind ATP.</text>
</comment>
<dbReference type="GO" id="GO:0006260">
    <property type="term" value="P:DNA replication"/>
    <property type="evidence" value="ECO:0007669"/>
    <property type="project" value="UniProtKB-UniRule"/>
</dbReference>
<dbReference type="InterPro" id="IPR018078">
    <property type="entry name" value="DNA-binding_RecF_CS"/>
</dbReference>
<feature type="binding site" evidence="13">
    <location>
        <begin position="30"/>
        <end position="37"/>
    </location>
    <ligand>
        <name>ATP</name>
        <dbReference type="ChEBI" id="CHEBI:30616"/>
    </ligand>
</feature>
<dbReference type="InterPro" id="IPR003395">
    <property type="entry name" value="RecF/RecN/SMC_N"/>
</dbReference>
<dbReference type="GO" id="GO:0005737">
    <property type="term" value="C:cytoplasm"/>
    <property type="evidence" value="ECO:0007669"/>
    <property type="project" value="UniProtKB-SubCell"/>
</dbReference>
<dbReference type="PANTHER" id="PTHR32182:SF0">
    <property type="entry name" value="DNA REPLICATION AND REPAIR PROTEIN RECF"/>
    <property type="match status" value="1"/>
</dbReference>
<comment type="similarity">
    <text evidence="2 13 14">Belongs to the RecF family.</text>
</comment>
<evidence type="ECO:0000256" key="3">
    <source>
        <dbReference type="ARBA" id="ARBA00020170"/>
    </source>
</evidence>
<gene>
    <name evidence="13 16" type="primary">recF</name>
    <name evidence="16" type="ORF">IDM48_00115</name>
</gene>
<name>A0A7H2BJR6_9MICC</name>
<keyword evidence="5 13" id="KW-0235">DNA replication</keyword>
<dbReference type="KEGG" id="rama:IDM48_00115"/>
<evidence type="ECO:0000256" key="13">
    <source>
        <dbReference type="HAMAP-Rule" id="MF_00365"/>
    </source>
</evidence>
<dbReference type="HAMAP" id="MF_00365">
    <property type="entry name" value="RecF"/>
    <property type="match status" value="1"/>
</dbReference>
<evidence type="ECO:0000256" key="2">
    <source>
        <dbReference type="ARBA" id="ARBA00008016"/>
    </source>
</evidence>
<proteinExistence type="inferred from homology"/>
<evidence type="ECO:0000259" key="15">
    <source>
        <dbReference type="Pfam" id="PF02463"/>
    </source>
</evidence>
<evidence type="ECO:0000256" key="6">
    <source>
        <dbReference type="ARBA" id="ARBA00022741"/>
    </source>
</evidence>
<dbReference type="Gene3D" id="3.40.50.300">
    <property type="entry name" value="P-loop containing nucleotide triphosphate hydrolases"/>
    <property type="match status" value="1"/>
</dbReference>
<dbReference type="AlphaFoldDB" id="A0A7H2BJR6"/>
<evidence type="ECO:0000256" key="14">
    <source>
        <dbReference type="RuleBase" id="RU000578"/>
    </source>
</evidence>
<evidence type="ECO:0000256" key="10">
    <source>
        <dbReference type="ARBA" id="ARBA00023204"/>
    </source>
</evidence>
<organism evidence="16 17">
    <name type="scientific">Rothia amarae</name>
    <dbReference type="NCBI Taxonomy" id="169480"/>
    <lineage>
        <taxon>Bacteria</taxon>
        <taxon>Bacillati</taxon>
        <taxon>Actinomycetota</taxon>
        <taxon>Actinomycetes</taxon>
        <taxon>Micrococcales</taxon>
        <taxon>Micrococcaceae</taxon>
        <taxon>Rothia</taxon>
    </lineage>
</organism>
<keyword evidence="10 13" id="KW-0234">DNA repair</keyword>
<protein>
    <recommendedName>
        <fullName evidence="3 13">DNA replication and repair protein RecF</fullName>
    </recommendedName>
</protein>
<keyword evidence="17" id="KW-1185">Reference proteome</keyword>
<evidence type="ECO:0000256" key="12">
    <source>
        <dbReference type="ARBA" id="ARBA00025401"/>
    </source>
</evidence>
<evidence type="ECO:0000256" key="7">
    <source>
        <dbReference type="ARBA" id="ARBA00022763"/>
    </source>
</evidence>
<dbReference type="PROSITE" id="PS00618">
    <property type="entry name" value="RECF_2"/>
    <property type="match status" value="1"/>
</dbReference>
<comment type="subcellular location">
    <subcellularLocation>
        <location evidence="1 13 14">Cytoplasm</location>
    </subcellularLocation>
</comment>
<keyword evidence="7 13" id="KW-0227">DNA damage</keyword>
<evidence type="ECO:0000256" key="9">
    <source>
        <dbReference type="ARBA" id="ARBA00023125"/>
    </source>
</evidence>
<dbReference type="GO" id="GO:0006302">
    <property type="term" value="P:double-strand break repair"/>
    <property type="evidence" value="ECO:0007669"/>
    <property type="project" value="TreeGrafter"/>
</dbReference>
<dbReference type="EMBL" id="CP061538">
    <property type="protein sequence ID" value="QNV39912.1"/>
    <property type="molecule type" value="Genomic_DNA"/>
</dbReference>
<dbReference type="Gene3D" id="1.20.1050.90">
    <property type="entry name" value="RecF/RecN/SMC, N-terminal domain"/>
    <property type="match status" value="1"/>
</dbReference>
<dbReference type="GO" id="GO:0009432">
    <property type="term" value="P:SOS response"/>
    <property type="evidence" value="ECO:0007669"/>
    <property type="project" value="UniProtKB-UniRule"/>
</dbReference>
<keyword evidence="6 13" id="KW-0547">Nucleotide-binding</keyword>
<evidence type="ECO:0000256" key="5">
    <source>
        <dbReference type="ARBA" id="ARBA00022705"/>
    </source>
</evidence>
<dbReference type="GO" id="GO:0000731">
    <property type="term" value="P:DNA synthesis involved in DNA repair"/>
    <property type="evidence" value="ECO:0007669"/>
    <property type="project" value="TreeGrafter"/>
</dbReference>
<evidence type="ECO:0000313" key="16">
    <source>
        <dbReference type="EMBL" id="QNV39912.1"/>
    </source>
</evidence>
<dbReference type="InterPro" id="IPR042174">
    <property type="entry name" value="RecF_2"/>
</dbReference>
<keyword evidence="4 13" id="KW-0963">Cytoplasm</keyword>
<dbReference type="GO" id="GO:0003697">
    <property type="term" value="F:single-stranded DNA binding"/>
    <property type="evidence" value="ECO:0007669"/>
    <property type="project" value="UniProtKB-UniRule"/>
</dbReference>
<evidence type="ECO:0000256" key="11">
    <source>
        <dbReference type="ARBA" id="ARBA00023236"/>
    </source>
</evidence>
<evidence type="ECO:0000256" key="8">
    <source>
        <dbReference type="ARBA" id="ARBA00022840"/>
    </source>
</evidence>
<dbReference type="PANTHER" id="PTHR32182">
    <property type="entry name" value="DNA REPLICATION AND REPAIR PROTEIN RECF"/>
    <property type="match status" value="1"/>
</dbReference>
<keyword evidence="11 13" id="KW-0742">SOS response</keyword>
<reference evidence="16 17" key="1">
    <citation type="submission" date="2020-09" db="EMBL/GenBank/DDBJ databases">
        <title>Investigation of environmental microbe.</title>
        <authorList>
            <person name="Ou Y."/>
            <person name="Kang Q."/>
        </authorList>
    </citation>
    <scope>NUCLEOTIDE SEQUENCE [LARGE SCALE GENOMIC DNA]</scope>
    <source>
        <strain evidence="16 17">KJZ-9</strain>
    </source>
</reference>
<keyword evidence="8 13" id="KW-0067">ATP-binding</keyword>
<dbReference type="InterPro" id="IPR027417">
    <property type="entry name" value="P-loop_NTPase"/>
</dbReference>
<dbReference type="RefSeq" id="WP_190617507.1">
    <property type="nucleotide sequence ID" value="NZ_CP061538.1"/>
</dbReference>
<dbReference type="SUPFAM" id="SSF52540">
    <property type="entry name" value="P-loop containing nucleoside triphosphate hydrolases"/>
    <property type="match status" value="1"/>
</dbReference>
<dbReference type="InterPro" id="IPR001238">
    <property type="entry name" value="DNA-binding_RecF"/>
</dbReference>
<accession>A0A7H2BJR6</accession>
<sequence>MYIDHISLMDFRTYPLLNLPLNPGVTIFLGSNGVGKTNIVEAIDYTANLGSHRVSNDSPLVRVGAPRAFIRTRVVRASQQTITEFEIAPGKSNRVRINRASPVRAREALGIVSTVLFSPEDLQLIKGEPAYRRRFLDDLAVSLRPSVAAYRSDYERILRQRNTLLKSMRRGKTDESALNTLRIWNEQLATTGAHLLQARLRVLAVVLPQIQRAYNELTDGSKNVTVSYESTIFPVISSTTLQQAALMSVNDLQETLLRGFAEKQSEELDRGVTLVGPHRDEIVLELGGIPARGFASHGETWSLALALRLGSWYVHRADDDSPGASPILILDDVFAELDSARRHRLGAIVARAEQVLVTCAVATDIPEELGENPTIVHVSPGIARVEQEA</sequence>
<dbReference type="PROSITE" id="PS00617">
    <property type="entry name" value="RECF_1"/>
    <property type="match status" value="1"/>
</dbReference>
<dbReference type="NCBIfam" id="TIGR00611">
    <property type="entry name" value="recf"/>
    <property type="match status" value="1"/>
</dbReference>
<evidence type="ECO:0000313" key="17">
    <source>
        <dbReference type="Proteomes" id="UP000516421"/>
    </source>
</evidence>
<keyword evidence="9 13" id="KW-0238">DNA-binding</keyword>
<feature type="domain" description="RecF/RecN/SMC N-terminal" evidence="15">
    <location>
        <begin position="2"/>
        <end position="360"/>
    </location>
</feature>
<dbReference type="GO" id="GO:0005524">
    <property type="term" value="F:ATP binding"/>
    <property type="evidence" value="ECO:0007669"/>
    <property type="project" value="UniProtKB-UniRule"/>
</dbReference>
<evidence type="ECO:0000256" key="4">
    <source>
        <dbReference type="ARBA" id="ARBA00022490"/>
    </source>
</evidence>
<dbReference type="Pfam" id="PF02463">
    <property type="entry name" value="SMC_N"/>
    <property type="match status" value="1"/>
</dbReference>
<dbReference type="Proteomes" id="UP000516421">
    <property type="component" value="Chromosome"/>
</dbReference>